<dbReference type="PANTHER" id="PTHR10015:SF206">
    <property type="entry name" value="HSF-TYPE DNA-BINDING DOMAIN-CONTAINING PROTEIN"/>
    <property type="match status" value="1"/>
</dbReference>
<dbReference type="AlphaFoldDB" id="A0A8J5X834"/>
<feature type="domain" description="HSF-type DNA-binding" evidence="8">
    <location>
        <begin position="16"/>
        <end position="111"/>
    </location>
</feature>
<dbReference type="SUPFAM" id="SSF46785">
    <property type="entry name" value="Winged helix' DNA-binding domain"/>
    <property type="match status" value="1"/>
</dbReference>
<proteinExistence type="inferred from homology"/>
<dbReference type="GO" id="GO:0043565">
    <property type="term" value="F:sequence-specific DNA binding"/>
    <property type="evidence" value="ECO:0007669"/>
    <property type="project" value="InterPro"/>
</dbReference>
<evidence type="ECO:0000256" key="4">
    <source>
        <dbReference type="ARBA" id="ARBA00023163"/>
    </source>
</evidence>
<evidence type="ECO:0000313" key="10">
    <source>
        <dbReference type="Proteomes" id="UP000751190"/>
    </source>
</evidence>
<comment type="similarity">
    <text evidence="6">Belongs to the HSF family.</text>
</comment>
<keyword evidence="3" id="KW-0238">DNA-binding</keyword>
<dbReference type="InterPro" id="IPR000232">
    <property type="entry name" value="HSF_DNA-bd"/>
</dbReference>
<evidence type="ECO:0000256" key="1">
    <source>
        <dbReference type="ARBA" id="ARBA00004123"/>
    </source>
</evidence>
<comment type="caution">
    <text evidence="9">The sequence shown here is derived from an EMBL/GenBank/DDBJ whole genome shotgun (WGS) entry which is preliminary data.</text>
</comment>
<dbReference type="InterPro" id="IPR036390">
    <property type="entry name" value="WH_DNA-bd_sf"/>
</dbReference>
<dbReference type="OrthoDB" id="60033at2759"/>
<dbReference type="GO" id="GO:0005634">
    <property type="term" value="C:nucleus"/>
    <property type="evidence" value="ECO:0007669"/>
    <property type="project" value="UniProtKB-SubCell"/>
</dbReference>
<dbReference type="InterPro" id="IPR036388">
    <property type="entry name" value="WH-like_DNA-bd_sf"/>
</dbReference>
<dbReference type="Proteomes" id="UP000751190">
    <property type="component" value="Unassembled WGS sequence"/>
</dbReference>
<organism evidence="9 10">
    <name type="scientific">Diacronema lutheri</name>
    <name type="common">Unicellular marine alga</name>
    <name type="synonym">Monochrysis lutheri</name>
    <dbReference type="NCBI Taxonomy" id="2081491"/>
    <lineage>
        <taxon>Eukaryota</taxon>
        <taxon>Haptista</taxon>
        <taxon>Haptophyta</taxon>
        <taxon>Pavlovophyceae</taxon>
        <taxon>Pavlovales</taxon>
        <taxon>Pavlovaceae</taxon>
        <taxon>Diacronema</taxon>
    </lineage>
</organism>
<dbReference type="GO" id="GO:0003700">
    <property type="term" value="F:DNA-binding transcription factor activity"/>
    <property type="evidence" value="ECO:0007669"/>
    <property type="project" value="InterPro"/>
</dbReference>
<dbReference type="Gene3D" id="1.10.10.10">
    <property type="entry name" value="Winged helix-like DNA-binding domain superfamily/Winged helix DNA-binding domain"/>
    <property type="match status" value="1"/>
</dbReference>
<gene>
    <name evidence="9" type="ORF">KFE25_005140</name>
</gene>
<dbReference type="EMBL" id="JAGTXO010000054">
    <property type="protein sequence ID" value="KAG8458293.1"/>
    <property type="molecule type" value="Genomic_DNA"/>
</dbReference>
<dbReference type="Pfam" id="PF00447">
    <property type="entry name" value="HSF_DNA-bind"/>
    <property type="match status" value="1"/>
</dbReference>
<dbReference type="FunFam" id="1.10.10.10:FF:000027">
    <property type="entry name" value="Heat shock transcription factor 1"/>
    <property type="match status" value="1"/>
</dbReference>
<feature type="region of interest" description="Disordered" evidence="7">
    <location>
        <begin position="241"/>
        <end position="270"/>
    </location>
</feature>
<feature type="compositionally biased region" description="Low complexity" evidence="7">
    <location>
        <begin position="241"/>
        <end position="259"/>
    </location>
</feature>
<evidence type="ECO:0000256" key="2">
    <source>
        <dbReference type="ARBA" id="ARBA00023015"/>
    </source>
</evidence>
<evidence type="ECO:0000256" key="5">
    <source>
        <dbReference type="ARBA" id="ARBA00023242"/>
    </source>
</evidence>
<keyword evidence="10" id="KW-1185">Reference proteome</keyword>
<reference evidence="9" key="1">
    <citation type="submission" date="2021-05" db="EMBL/GenBank/DDBJ databases">
        <title>The genome of the haptophyte Pavlova lutheri (Diacronema luteri, Pavlovales) - a model for lipid biosynthesis in eukaryotic algae.</title>
        <authorList>
            <person name="Hulatt C.J."/>
            <person name="Posewitz M.C."/>
        </authorList>
    </citation>
    <scope>NUCLEOTIDE SEQUENCE</scope>
    <source>
        <strain evidence="9">NIVA-4/92</strain>
    </source>
</reference>
<sequence length="399" mass="43014">MDLMVSRDAAPEADSPAVNFIAKLFAMISDPELGGVVCWNPAGDALQIPHPGAFAHSVLPKFFKHNRTRSFIRQLNLYGFRRRARGSIVLEFYHPHFRRGHADELPLIVRQKRGVSIASWPRSNALAMHGVESGSTLSADTLVDLQHAQQEATTRIDAIAEQLSTLDAVMRRLDALEHDVHGHMVLSRLANIEQRVEHMVSNAAQRHFAALAQHGQQQWAYPAAGCAHSSPAGAAFHAPAPRAAVQQHHPHPQQHYQQAQPPPPHQHQQCSTAYGMWCTAGAPHACSFPGGGTACACRSADHAYPPPLSGTVAPMAMWVQRAAVEAGGSLSGVVQPRLSSSQQQPFDFGTVAAFATVPGSVASPHRVHAAAAPCDNAVHARQLRWDPSGRADKSGEDLA</sequence>
<protein>
    <recommendedName>
        <fullName evidence="8">HSF-type DNA-binding domain-containing protein</fullName>
    </recommendedName>
</protein>
<evidence type="ECO:0000259" key="8">
    <source>
        <dbReference type="SMART" id="SM00415"/>
    </source>
</evidence>
<evidence type="ECO:0000256" key="6">
    <source>
        <dbReference type="RuleBase" id="RU004020"/>
    </source>
</evidence>
<evidence type="ECO:0000256" key="7">
    <source>
        <dbReference type="SAM" id="MobiDB-lite"/>
    </source>
</evidence>
<dbReference type="PRINTS" id="PR00056">
    <property type="entry name" value="HSFDOMAIN"/>
</dbReference>
<keyword evidence="2" id="KW-0805">Transcription regulation</keyword>
<dbReference type="SMART" id="SM00415">
    <property type="entry name" value="HSF"/>
    <property type="match status" value="1"/>
</dbReference>
<accession>A0A8J5X834</accession>
<evidence type="ECO:0000256" key="3">
    <source>
        <dbReference type="ARBA" id="ARBA00023125"/>
    </source>
</evidence>
<keyword evidence="5" id="KW-0539">Nucleus</keyword>
<keyword evidence="4" id="KW-0804">Transcription</keyword>
<dbReference type="PANTHER" id="PTHR10015">
    <property type="entry name" value="HEAT SHOCK TRANSCRIPTION FACTOR"/>
    <property type="match status" value="1"/>
</dbReference>
<name>A0A8J5X834_DIALT</name>
<comment type="subcellular location">
    <subcellularLocation>
        <location evidence="1">Nucleus</location>
    </subcellularLocation>
</comment>
<evidence type="ECO:0000313" key="9">
    <source>
        <dbReference type="EMBL" id="KAG8458293.1"/>
    </source>
</evidence>